<dbReference type="RefSeq" id="XP_050467137.1">
    <property type="nucleotide sequence ID" value="XM_050613337.1"/>
</dbReference>
<dbReference type="GeneID" id="74897097"/>
<accession>C8V1E8</accession>
<dbReference type="KEGG" id="ani:ANIA_11524"/>
<dbReference type="Proteomes" id="UP000000560">
    <property type="component" value="Chromosome I"/>
</dbReference>
<evidence type="ECO:0000313" key="3">
    <source>
        <dbReference type="Proteomes" id="UP000000560"/>
    </source>
</evidence>
<reference evidence="3" key="1">
    <citation type="journal article" date="2005" name="Nature">
        <title>Sequencing of Aspergillus nidulans and comparative analysis with A. fumigatus and A. oryzae.</title>
        <authorList>
            <person name="Galagan J.E."/>
            <person name="Calvo S.E."/>
            <person name="Cuomo C."/>
            <person name="Ma L.J."/>
            <person name="Wortman J.R."/>
            <person name="Batzoglou S."/>
            <person name="Lee S.I."/>
            <person name="Basturkmen M."/>
            <person name="Spevak C.C."/>
            <person name="Clutterbuck J."/>
            <person name="Kapitonov V."/>
            <person name="Jurka J."/>
            <person name="Scazzocchio C."/>
            <person name="Farman M."/>
            <person name="Butler J."/>
            <person name="Purcell S."/>
            <person name="Harris S."/>
            <person name="Braus G.H."/>
            <person name="Draht O."/>
            <person name="Busch S."/>
            <person name="D'Enfert C."/>
            <person name="Bouchier C."/>
            <person name="Goldman G.H."/>
            <person name="Bell-Pedersen D."/>
            <person name="Griffiths-Jones S."/>
            <person name="Doonan J.H."/>
            <person name="Yu J."/>
            <person name="Vienken K."/>
            <person name="Pain A."/>
            <person name="Freitag M."/>
            <person name="Selker E.U."/>
            <person name="Archer D.B."/>
            <person name="Penalva M.A."/>
            <person name="Oakley B.R."/>
            <person name="Momany M."/>
            <person name="Tanaka T."/>
            <person name="Kumagai T."/>
            <person name="Asai K."/>
            <person name="Machida M."/>
            <person name="Nierman W.C."/>
            <person name="Denning D.W."/>
            <person name="Caddick M."/>
            <person name="Hynes M."/>
            <person name="Paoletti M."/>
            <person name="Fischer R."/>
            <person name="Miller B."/>
            <person name="Dyer P."/>
            <person name="Sachs M.S."/>
            <person name="Osmani S.A."/>
            <person name="Birren B.W."/>
        </authorList>
    </citation>
    <scope>NUCLEOTIDE SEQUENCE [LARGE SCALE GENOMIC DNA]</scope>
    <source>
        <strain evidence="3">FGSC A4 / ATCC 38163 / CBS 112.46 / NRRL 194 / M139</strain>
    </source>
</reference>
<reference evidence="3" key="2">
    <citation type="journal article" date="2009" name="Fungal Genet. Biol.">
        <title>The 2008 update of the Aspergillus nidulans genome annotation: a community effort.</title>
        <authorList>
            <person name="Wortman J.R."/>
            <person name="Gilsenan J.M."/>
            <person name="Joardar V."/>
            <person name="Deegan J."/>
            <person name="Clutterbuck J."/>
            <person name="Andersen M.R."/>
            <person name="Archer D."/>
            <person name="Bencina M."/>
            <person name="Braus G."/>
            <person name="Coutinho P."/>
            <person name="von Dohren H."/>
            <person name="Doonan J."/>
            <person name="Driessen A.J."/>
            <person name="Durek P."/>
            <person name="Espeso E."/>
            <person name="Fekete E."/>
            <person name="Flipphi M."/>
            <person name="Estrada C.G."/>
            <person name="Geysens S."/>
            <person name="Goldman G."/>
            <person name="de Groot P.W."/>
            <person name="Hansen K."/>
            <person name="Harris S.D."/>
            <person name="Heinekamp T."/>
            <person name="Helmstaedt K."/>
            <person name="Henrissat B."/>
            <person name="Hofmann G."/>
            <person name="Homan T."/>
            <person name="Horio T."/>
            <person name="Horiuchi H."/>
            <person name="James S."/>
            <person name="Jones M."/>
            <person name="Karaffa L."/>
            <person name="Karanyi Z."/>
            <person name="Kato M."/>
            <person name="Keller N."/>
            <person name="Kelly D.E."/>
            <person name="Kiel J.A."/>
            <person name="Kim J.M."/>
            <person name="van der Klei I.J."/>
            <person name="Klis F.M."/>
            <person name="Kovalchuk A."/>
            <person name="Krasevec N."/>
            <person name="Kubicek C.P."/>
            <person name="Liu B."/>
            <person name="Maccabe A."/>
            <person name="Meyer V."/>
            <person name="Mirabito P."/>
            <person name="Miskei M."/>
            <person name="Mos M."/>
            <person name="Mullins J."/>
            <person name="Nelson D.R."/>
            <person name="Nielsen J."/>
            <person name="Oakley B.R."/>
            <person name="Osmani S.A."/>
            <person name="Pakula T."/>
            <person name="Paszewski A."/>
            <person name="Paulsen I."/>
            <person name="Pilsyk S."/>
            <person name="Pocsi I."/>
            <person name="Punt P.J."/>
            <person name="Ram A.F."/>
            <person name="Ren Q."/>
            <person name="Robellet X."/>
            <person name="Robson G."/>
            <person name="Seiboth B."/>
            <person name="van Solingen P."/>
            <person name="Specht T."/>
            <person name="Sun J."/>
            <person name="Taheri-Talesh N."/>
            <person name="Takeshita N."/>
            <person name="Ussery D."/>
            <person name="vanKuyk P.A."/>
            <person name="Visser H."/>
            <person name="van de Vondervoort P.J."/>
            <person name="de Vries R.P."/>
            <person name="Walton J."/>
            <person name="Xiang X."/>
            <person name="Xiong Y."/>
            <person name="Zeng A.P."/>
            <person name="Brandt B.W."/>
            <person name="Cornell M.J."/>
            <person name="van den Hondel C.A."/>
            <person name="Visser J."/>
            <person name="Oliver S.G."/>
            <person name="Turner G."/>
        </authorList>
    </citation>
    <scope>GENOME REANNOTATION</scope>
    <source>
        <strain evidence="3">FGSC A4 / ATCC 38163 / CBS 112.46 / NRRL 194 / M139</strain>
    </source>
</reference>
<evidence type="ECO:0000256" key="1">
    <source>
        <dbReference type="SAM" id="MobiDB-lite"/>
    </source>
</evidence>
<name>C8V1E8_EMENI</name>
<feature type="compositionally biased region" description="Low complexity" evidence="1">
    <location>
        <begin position="1"/>
        <end position="15"/>
    </location>
</feature>
<organism evidence="2 3">
    <name type="scientific">Emericella nidulans (strain FGSC A4 / ATCC 38163 / CBS 112.46 / NRRL 194 / M139)</name>
    <name type="common">Aspergillus nidulans</name>
    <dbReference type="NCBI Taxonomy" id="227321"/>
    <lineage>
        <taxon>Eukaryota</taxon>
        <taxon>Fungi</taxon>
        <taxon>Dikarya</taxon>
        <taxon>Ascomycota</taxon>
        <taxon>Pezizomycotina</taxon>
        <taxon>Eurotiomycetes</taxon>
        <taxon>Eurotiomycetidae</taxon>
        <taxon>Eurotiales</taxon>
        <taxon>Aspergillaceae</taxon>
        <taxon>Aspergillus</taxon>
        <taxon>Aspergillus subgen. Nidulantes</taxon>
    </lineage>
</organism>
<protein>
    <submittedName>
        <fullName evidence="2">Uncharacterized protein</fullName>
    </submittedName>
</protein>
<dbReference type="AlphaFoldDB" id="C8V1E8"/>
<gene>
    <name evidence="2" type="ORF">ANIA_11524</name>
</gene>
<evidence type="ECO:0000313" key="2">
    <source>
        <dbReference type="EMBL" id="CBF71196.1"/>
    </source>
</evidence>
<dbReference type="InParanoid" id="C8V1E8"/>
<proteinExistence type="predicted"/>
<keyword evidence="3" id="KW-1185">Reference proteome</keyword>
<sequence>MSLILSSSSDISGGSTETVTLDFAEENPACEYQVKDRSMARLTPPDASHLGNHDLGT</sequence>
<feature type="region of interest" description="Disordered" evidence="1">
    <location>
        <begin position="1"/>
        <end position="57"/>
    </location>
</feature>
<dbReference type="HOGENOM" id="CLU_2996489_0_0_1"/>
<dbReference type="EMBL" id="BN001301">
    <property type="protein sequence ID" value="CBF71196.1"/>
    <property type="molecule type" value="Genomic_DNA"/>
</dbReference>